<proteinExistence type="predicted"/>
<gene>
    <name evidence="1" type="ORF">Tn6713_000074</name>
</gene>
<dbReference type="AlphaFoldDB" id="A0A8F5V743"/>
<dbReference type="EMBL" id="MT951617">
    <property type="protein sequence ID" value="QXO84844.1"/>
    <property type="molecule type" value="Genomic_DNA"/>
</dbReference>
<protein>
    <submittedName>
        <fullName evidence="1">Uncharacterized protein</fullName>
    </submittedName>
</protein>
<reference evidence="1" key="1">
    <citation type="submission" date="2020-08" db="EMBL/GenBank/DDBJ databases">
        <title>Novel genomic islands and a new vanD-subtype in the first VanD-type vancomycin resistant enterococci identified in Norway.</title>
        <authorList>
            <person name="Rubaye M.A.L."/>
            <person name="Janice J."/>
            <person name="Sundsfjord A."/>
            <person name="Hegstad K."/>
        </authorList>
    </citation>
    <scope>NUCLEOTIDE SEQUENCE</scope>
    <source>
        <strain evidence="1">KresVRE0003</strain>
    </source>
</reference>
<evidence type="ECO:0000313" key="1">
    <source>
        <dbReference type="EMBL" id="QXO84844.1"/>
    </source>
</evidence>
<dbReference type="RefSeq" id="WP_164690023.1">
    <property type="nucleotide sequence ID" value="NZ_JABBNQ010000005.1"/>
</dbReference>
<accession>A0A8F5V743</accession>
<organism evidence="1">
    <name type="scientific">Enterococcus casseliflavus</name>
    <name type="common">Enterococcus flavescens</name>
    <dbReference type="NCBI Taxonomy" id="37734"/>
    <lineage>
        <taxon>Bacteria</taxon>
        <taxon>Bacillati</taxon>
        <taxon>Bacillota</taxon>
        <taxon>Bacilli</taxon>
        <taxon>Lactobacillales</taxon>
        <taxon>Enterococcaceae</taxon>
        <taxon>Enterococcus</taxon>
    </lineage>
</organism>
<name>A0A8F5V743_ENTCA</name>
<sequence length="59" mass="6362">MAKDYGAYVSTPDTPSACCGASGQIHQAIQKSKYVSGYGLLFWQVFDNLCGSPGDHFNE</sequence>